<dbReference type="Proteomes" id="UP000655016">
    <property type="component" value="Unassembled WGS sequence"/>
</dbReference>
<organism evidence="1 2">
    <name type="scientific">Flavobacterium limi</name>
    <dbReference type="NCBI Taxonomy" id="2045105"/>
    <lineage>
        <taxon>Bacteria</taxon>
        <taxon>Pseudomonadati</taxon>
        <taxon>Bacteroidota</taxon>
        <taxon>Flavobacteriia</taxon>
        <taxon>Flavobacteriales</taxon>
        <taxon>Flavobacteriaceae</taxon>
        <taxon>Flavobacterium</taxon>
    </lineage>
</organism>
<reference evidence="2" key="1">
    <citation type="journal article" date="2019" name="Int. J. Syst. Evol. Microbiol.">
        <title>The Global Catalogue of Microorganisms (GCM) 10K type strain sequencing project: providing services to taxonomists for standard genome sequencing and annotation.</title>
        <authorList>
            <consortium name="The Broad Institute Genomics Platform"/>
            <consortium name="The Broad Institute Genome Sequencing Center for Infectious Disease"/>
            <person name="Wu L."/>
            <person name="Ma J."/>
        </authorList>
    </citation>
    <scope>NUCLEOTIDE SEQUENCE [LARGE SCALE GENOMIC DNA]</scope>
    <source>
        <strain evidence="2">CGMCC 1.16060</strain>
    </source>
</reference>
<protein>
    <recommendedName>
        <fullName evidence="3">Polyketide cyclase / dehydrase and lipid transport</fullName>
    </recommendedName>
</protein>
<comment type="caution">
    <text evidence="1">The sequence shown here is derived from an EMBL/GenBank/DDBJ whole genome shotgun (WGS) entry which is preliminary data.</text>
</comment>
<accession>A0ABQ1U895</accession>
<evidence type="ECO:0000313" key="1">
    <source>
        <dbReference type="EMBL" id="GGF11582.1"/>
    </source>
</evidence>
<keyword evidence="2" id="KW-1185">Reference proteome</keyword>
<gene>
    <name evidence="1" type="ORF">GCM10011518_20990</name>
</gene>
<dbReference type="SUPFAM" id="SSF55961">
    <property type="entry name" value="Bet v1-like"/>
    <property type="match status" value="1"/>
</dbReference>
<evidence type="ECO:0000313" key="2">
    <source>
        <dbReference type="Proteomes" id="UP000655016"/>
    </source>
</evidence>
<evidence type="ECO:0008006" key="3">
    <source>
        <dbReference type="Google" id="ProtNLM"/>
    </source>
</evidence>
<dbReference type="InterPro" id="IPR023393">
    <property type="entry name" value="START-like_dom_sf"/>
</dbReference>
<dbReference type="EMBL" id="BMKP01000004">
    <property type="protein sequence ID" value="GGF11582.1"/>
    <property type="molecule type" value="Genomic_DNA"/>
</dbReference>
<name>A0ABQ1U895_9FLAO</name>
<proteinExistence type="predicted"/>
<sequence length="131" mass="14870">MTSQTITISISIHNSKEKVYEFASNPENFPKWLAFIQSVSKKSDRVWNAESDLGKIEIELSPENEFGIIDHKVKLPDGTKVYNPLRVIENGEGSEVIFTLFKMPNKTDEEVNADSELVKADLKTLKDILEK</sequence>
<dbReference type="RefSeq" id="WP_163394291.1">
    <property type="nucleotide sequence ID" value="NZ_BMKP01000004.1"/>
</dbReference>
<dbReference type="Gene3D" id="3.30.530.20">
    <property type="match status" value="1"/>
</dbReference>